<keyword evidence="4" id="KW-1185">Reference proteome</keyword>
<dbReference type="GO" id="GO:0005634">
    <property type="term" value="C:nucleus"/>
    <property type="evidence" value="ECO:0007669"/>
    <property type="project" value="TreeGrafter"/>
</dbReference>
<sequence>MADAELEAIRQRRMQELMAQQGGGPGGAGMPQNMEQAQQQEDQRRAAEDQRQEMLVRILTPDARERLNRVRLVKPEKAVGIENMLLAAAQRGAIGEKITEDRLITLLTQVNEQTQKKTSVKIIRRTSALDDDDW</sequence>
<dbReference type="PANTHER" id="PTHR10840">
    <property type="entry name" value="PROGRAMMED CELL DEATH PROTEIN 5"/>
    <property type="match status" value="1"/>
</dbReference>
<dbReference type="InterPro" id="IPR002836">
    <property type="entry name" value="PDCD5-like"/>
</dbReference>
<evidence type="ECO:0000256" key="1">
    <source>
        <dbReference type="ARBA" id="ARBA00010490"/>
    </source>
</evidence>
<protein>
    <submittedName>
        <fullName evidence="3">Programmed cell death protein 5-like protein</fullName>
    </submittedName>
</protein>
<dbReference type="GO" id="GO:0003677">
    <property type="term" value="F:DNA binding"/>
    <property type="evidence" value="ECO:0007669"/>
    <property type="project" value="InterPro"/>
</dbReference>
<feature type="region of interest" description="Disordered" evidence="2">
    <location>
        <begin position="16"/>
        <end position="50"/>
    </location>
</feature>
<dbReference type="AlphaFoldDB" id="A0AAX4NY31"/>
<dbReference type="Proteomes" id="UP001472866">
    <property type="component" value="Chromosome 01"/>
</dbReference>
<dbReference type="EMBL" id="CP151501">
    <property type="protein sequence ID" value="WZN58656.1"/>
    <property type="molecule type" value="Genomic_DNA"/>
</dbReference>
<dbReference type="PANTHER" id="PTHR10840:SF0">
    <property type="entry name" value="PROGRAMMED CELL DEATH PROTEIN 5"/>
    <property type="match status" value="1"/>
</dbReference>
<gene>
    <name evidence="3" type="ORF">HKI87_01g01800</name>
</gene>
<proteinExistence type="inferred from homology"/>
<reference evidence="3 4" key="1">
    <citation type="submission" date="2024-03" db="EMBL/GenBank/DDBJ databases">
        <title>Complete genome sequence of the green alga Chloropicon roscoffensis RCC1871.</title>
        <authorList>
            <person name="Lemieux C."/>
            <person name="Pombert J.-F."/>
            <person name="Otis C."/>
            <person name="Turmel M."/>
        </authorList>
    </citation>
    <scope>NUCLEOTIDE SEQUENCE [LARGE SCALE GENOMIC DNA]</scope>
    <source>
        <strain evidence="3 4">RCC1871</strain>
    </source>
</reference>
<organism evidence="3 4">
    <name type="scientific">Chloropicon roscoffensis</name>
    <dbReference type="NCBI Taxonomy" id="1461544"/>
    <lineage>
        <taxon>Eukaryota</taxon>
        <taxon>Viridiplantae</taxon>
        <taxon>Chlorophyta</taxon>
        <taxon>Chloropicophyceae</taxon>
        <taxon>Chloropicales</taxon>
        <taxon>Chloropicaceae</taxon>
        <taxon>Chloropicon</taxon>
    </lineage>
</organism>
<name>A0AAX4NY31_9CHLO</name>
<dbReference type="InterPro" id="IPR036883">
    <property type="entry name" value="PDCD5-like_sf"/>
</dbReference>
<dbReference type="SUPFAM" id="SSF46950">
    <property type="entry name" value="Double-stranded DNA-binding domain"/>
    <property type="match status" value="1"/>
</dbReference>
<evidence type="ECO:0000313" key="3">
    <source>
        <dbReference type="EMBL" id="WZN58656.1"/>
    </source>
</evidence>
<dbReference type="GO" id="GO:0005829">
    <property type="term" value="C:cytosol"/>
    <property type="evidence" value="ECO:0007669"/>
    <property type="project" value="TreeGrafter"/>
</dbReference>
<dbReference type="Pfam" id="PF01984">
    <property type="entry name" value="dsDNA_bind"/>
    <property type="match status" value="1"/>
</dbReference>
<evidence type="ECO:0000313" key="4">
    <source>
        <dbReference type="Proteomes" id="UP001472866"/>
    </source>
</evidence>
<dbReference type="Gene3D" id="1.10.8.140">
    <property type="entry name" value="PDCD5-like"/>
    <property type="match status" value="1"/>
</dbReference>
<comment type="similarity">
    <text evidence="1">Belongs to the PDCD5 family.</text>
</comment>
<feature type="compositionally biased region" description="Basic and acidic residues" evidence="2">
    <location>
        <begin position="41"/>
        <end position="50"/>
    </location>
</feature>
<evidence type="ECO:0000256" key="2">
    <source>
        <dbReference type="SAM" id="MobiDB-lite"/>
    </source>
</evidence>
<accession>A0AAX4NY31</accession>
<dbReference type="PIRSF" id="PIRSF015730">
    <property type="entry name" value="TFAR19"/>
    <property type="match status" value="1"/>
</dbReference>